<evidence type="ECO:0000256" key="1">
    <source>
        <dbReference type="ARBA" id="ARBA00004651"/>
    </source>
</evidence>
<feature type="compositionally biased region" description="Polar residues" evidence="7">
    <location>
        <begin position="709"/>
        <end position="722"/>
    </location>
</feature>
<evidence type="ECO:0000256" key="8">
    <source>
        <dbReference type="SAM" id="Phobius"/>
    </source>
</evidence>
<feature type="transmembrane region" description="Helical" evidence="8">
    <location>
        <begin position="552"/>
        <end position="573"/>
    </location>
</feature>
<evidence type="ECO:0000256" key="7">
    <source>
        <dbReference type="SAM" id="MobiDB-lite"/>
    </source>
</evidence>
<keyword evidence="3" id="KW-1003">Cell membrane</keyword>
<keyword evidence="10" id="KW-1185">Reference proteome</keyword>
<feature type="transmembrane region" description="Helical" evidence="8">
    <location>
        <begin position="607"/>
        <end position="624"/>
    </location>
</feature>
<name>A0ABY7FQ96_MYAAR</name>
<evidence type="ECO:0000313" key="10">
    <source>
        <dbReference type="Proteomes" id="UP001164746"/>
    </source>
</evidence>
<proteinExistence type="inferred from homology"/>
<dbReference type="EMBL" id="CP111024">
    <property type="protein sequence ID" value="WAR24388.1"/>
    <property type="molecule type" value="Genomic_DNA"/>
</dbReference>
<reference evidence="9" key="1">
    <citation type="submission" date="2022-11" db="EMBL/GenBank/DDBJ databases">
        <title>Centuries of genome instability and evolution in soft-shell clam transmissible cancer (bioRxiv).</title>
        <authorList>
            <person name="Hart S.F.M."/>
            <person name="Yonemitsu M.A."/>
            <person name="Giersch R.M."/>
            <person name="Beal B.F."/>
            <person name="Arriagada G."/>
            <person name="Davis B.W."/>
            <person name="Ostrander E.A."/>
            <person name="Goff S.P."/>
            <person name="Metzger M.J."/>
        </authorList>
    </citation>
    <scope>NUCLEOTIDE SEQUENCE</scope>
    <source>
        <strain evidence="9">MELC-2E11</strain>
        <tissue evidence="9">Siphon/mantle</tissue>
    </source>
</reference>
<feature type="transmembrane region" description="Helical" evidence="8">
    <location>
        <begin position="460"/>
        <end position="478"/>
    </location>
</feature>
<organism evidence="9 10">
    <name type="scientific">Mya arenaria</name>
    <name type="common">Soft-shell clam</name>
    <dbReference type="NCBI Taxonomy" id="6604"/>
    <lineage>
        <taxon>Eukaryota</taxon>
        <taxon>Metazoa</taxon>
        <taxon>Spiralia</taxon>
        <taxon>Lophotrochozoa</taxon>
        <taxon>Mollusca</taxon>
        <taxon>Bivalvia</taxon>
        <taxon>Autobranchia</taxon>
        <taxon>Heteroconchia</taxon>
        <taxon>Euheterodonta</taxon>
        <taxon>Imparidentia</taxon>
        <taxon>Neoheterodontei</taxon>
        <taxon>Myida</taxon>
        <taxon>Myoidea</taxon>
        <taxon>Myidae</taxon>
        <taxon>Mya</taxon>
    </lineage>
</organism>
<feature type="region of interest" description="Disordered" evidence="7">
    <location>
        <begin position="706"/>
        <end position="729"/>
    </location>
</feature>
<comment type="similarity">
    <text evidence="2">Belongs to the TMEM8 family.</text>
</comment>
<dbReference type="PANTHER" id="PTHR14319:SF3">
    <property type="entry name" value="TRANSMEMBRANE PROTEIN-LIKE PROTEIN"/>
    <property type="match status" value="1"/>
</dbReference>
<evidence type="ECO:0000256" key="5">
    <source>
        <dbReference type="ARBA" id="ARBA00022989"/>
    </source>
</evidence>
<keyword evidence="6 8" id="KW-0472">Membrane</keyword>
<keyword evidence="4 8" id="KW-0812">Transmembrane</keyword>
<dbReference type="Pfam" id="PF12036">
    <property type="entry name" value="DUF3522"/>
    <property type="match status" value="2"/>
</dbReference>
<keyword evidence="5 8" id="KW-1133">Transmembrane helix</keyword>
<evidence type="ECO:0000313" key="9">
    <source>
        <dbReference type="EMBL" id="WAR24388.1"/>
    </source>
</evidence>
<feature type="transmembrane region" description="Helical" evidence="8">
    <location>
        <begin position="649"/>
        <end position="670"/>
    </location>
</feature>
<dbReference type="Proteomes" id="UP001164746">
    <property type="component" value="Chromosome 13"/>
</dbReference>
<sequence>MHPKNFYIDKKWAVQATFNVTTTNLTMESTLINPKPGPWYSVAYLPERDGKILPADLFVKCVYRLRNWFSVRVESAPHELTEDTLHQVRMPPLSSNLFRFLVPVEVYKYQVILQDCYSSNNQTGCDVTIATRGLGFPGPSNSTVKTNCEWNVTTCEVTMEEPSVGVWNYLEIFSHSTNETINASVDVRFKACKTIKTYKTNEKDLTCQMLPLLDKFTHNSKFKNRYGYMNGSEVNGVNISLSDDKTHIVPFIVSDGQDNGGSLEVRAGIQNVVSLQENYLHAQVNICVQREVLPYQEGASKCSDGFHSNMTSQGEDQVKVIVPYPQAGHWFVGVKMNCYRVLNDSDTEVMPCGQLSAQVNVSVMTDACVGGGCSQNGRCINYLNGHVLYTTCRCVEGWRGFIGFMVIDIDLRVVSWRGFDCSDGSDLESDSYQLQELLLLTLSNLVFIPAIVLASYRRYYVEALVFAYNMVFSAIYQACDEDRKEKISMYLLLINFISLCNFLLSCLLYHSCDRDLRENFVSAADQGRQHVPLPLYHSCDGDRREEFSMCPLPINVVSVCDFLSSATSIWITLVAMARPPLQWKSLIQMAGPLALLVGVLYRKTSAFLFLVPAGVGLIMLLISWKCNPSLCQVCRCCYRGKCYPSRKRYLLFLVPGLLLAAGGLCIFTFVEREDNYLYTHSAWHVCMALSVLLLLPPRDSRVQYKVKDQNGTSPGPTYQPISTFDRPRQNSAPSAQIEKRVCEKNQDGLLLELITANQTEYMGDRGITRARRLNMIPSQKTSTKIPLAITLHTSSQQMFCYASELALGIAFLDLQGRGKDCLRLNRKLMLPRNMWKHGKRYKPNKTTPQTFTIDSSRTNCDVPTVSGQIYTLPHETKSGMSVELRQNCRKTVTPLVPKVTAIFALSTVSQNCDYSSPKGYSTFCLIESVAKL</sequence>
<feature type="transmembrane region" description="Helical" evidence="8">
    <location>
        <begin position="437"/>
        <end position="454"/>
    </location>
</feature>
<evidence type="ECO:0000256" key="6">
    <source>
        <dbReference type="ARBA" id="ARBA00023136"/>
    </source>
</evidence>
<comment type="subcellular location">
    <subcellularLocation>
        <location evidence="1">Cell membrane</location>
        <topology evidence="1">Multi-pass membrane protein</topology>
    </subcellularLocation>
</comment>
<gene>
    <name evidence="9" type="ORF">MAR_038057</name>
</gene>
<accession>A0ABY7FQ96</accession>
<protein>
    <submittedName>
        <fullName evidence="9">PGAP6-like protein</fullName>
    </submittedName>
</protein>
<dbReference type="InterPro" id="IPR021910">
    <property type="entry name" value="NGX6/PGAP6/MYMK"/>
</dbReference>
<feature type="transmembrane region" description="Helical" evidence="8">
    <location>
        <begin position="676"/>
        <end position="695"/>
    </location>
</feature>
<dbReference type="PANTHER" id="PTHR14319">
    <property type="entry name" value="FIVE-SPAN TRANSMEMBRANE PROTEIN M83"/>
    <property type="match status" value="1"/>
</dbReference>
<evidence type="ECO:0000256" key="2">
    <source>
        <dbReference type="ARBA" id="ARBA00005542"/>
    </source>
</evidence>
<evidence type="ECO:0000256" key="3">
    <source>
        <dbReference type="ARBA" id="ARBA00022475"/>
    </source>
</evidence>
<feature type="transmembrane region" description="Helical" evidence="8">
    <location>
        <begin position="490"/>
        <end position="510"/>
    </location>
</feature>
<evidence type="ECO:0000256" key="4">
    <source>
        <dbReference type="ARBA" id="ARBA00022692"/>
    </source>
</evidence>